<gene>
    <name evidence="3" type="ORF">F9U64_17540</name>
</gene>
<dbReference type="Pfam" id="PF00990">
    <property type="entry name" value="GGDEF"/>
    <property type="match status" value="1"/>
</dbReference>
<feature type="transmembrane region" description="Helical" evidence="1">
    <location>
        <begin position="148"/>
        <end position="166"/>
    </location>
</feature>
<dbReference type="PANTHER" id="PTHR45138">
    <property type="entry name" value="REGULATORY COMPONENTS OF SENSORY TRANSDUCTION SYSTEM"/>
    <property type="match status" value="1"/>
</dbReference>
<dbReference type="SUPFAM" id="SSF55785">
    <property type="entry name" value="PYP-like sensor domain (PAS domain)"/>
    <property type="match status" value="1"/>
</dbReference>
<keyword evidence="1" id="KW-0472">Membrane</keyword>
<evidence type="ECO:0000313" key="4">
    <source>
        <dbReference type="Proteomes" id="UP000480246"/>
    </source>
</evidence>
<dbReference type="NCBIfam" id="TIGR00254">
    <property type="entry name" value="GGDEF"/>
    <property type="match status" value="1"/>
</dbReference>
<evidence type="ECO:0000313" key="3">
    <source>
        <dbReference type="EMBL" id="KAB8127450.1"/>
    </source>
</evidence>
<accession>A0A7C8L560</accession>
<organism evidence="3 4">
    <name type="scientific">Gracilibacillus oryzae</name>
    <dbReference type="NCBI Taxonomy" id="1672701"/>
    <lineage>
        <taxon>Bacteria</taxon>
        <taxon>Bacillati</taxon>
        <taxon>Bacillota</taxon>
        <taxon>Bacilli</taxon>
        <taxon>Bacillales</taxon>
        <taxon>Bacillaceae</taxon>
        <taxon>Gracilibacillus</taxon>
    </lineage>
</organism>
<feature type="transmembrane region" description="Helical" evidence="1">
    <location>
        <begin position="208"/>
        <end position="226"/>
    </location>
</feature>
<protein>
    <submittedName>
        <fullName evidence="3">Diguanylate cyclase</fullName>
    </submittedName>
</protein>
<dbReference type="InterPro" id="IPR000160">
    <property type="entry name" value="GGDEF_dom"/>
</dbReference>
<dbReference type="Gene3D" id="3.30.70.270">
    <property type="match status" value="1"/>
</dbReference>
<proteinExistence type="predicted"/>
<evidence type="ECO:0000256" key="1">
    <source>
        <dbReference type="SAM" id="Phobius"/>
    </source>
</evidence>
<feature type="domain" description="GGDEF" evidence="2">
    <location>
        <begin position="379"/>
        <end position="516"/>
    </location>
</feature>
<name>A0A7C8L560_9BACI</name>
<feature type="transmembrane region" description="Helical" evidence="1">
    <location>
        <begin position="70"/>
        <end position="86"/>
    </location>
</feature>
<dbReference type="EMBL" id="WEID01000091">
    <property type="protein sequence ID" value="KAB8127450.1"/>
    <property type="molecule type" value="Genomic_DNA"/>
</dbReference>
<feature type="transmembrane region" description="Helical" evidence="1">
    <location>
        <begin position="7"/>
        <end position="27"/>
    </location>
</feature>
<reference evidence="3 4" key="1">
    <citation type="submission" date="2019-10" db="EMBL/GenBank/DDBJ databases">
        <title>Gracilibacillus sp. nov. isolated from rice seeds.</title>
        <authorList>
            <person name="He S."/>
        </authorList>
    </citation>
    <scope>NUCLEOTIDE SEQUENCE [LARGE SCALE GENOMIC DNA]</scope>
    <source>
        <strain evidence="3 4">TD8</strain>
    </source>
</reference>
<dbReference type="SMART" id="SM00267">
    <property type="entry name" value="GGDEF"/>
    <property type="match status" value="1"/>
</dbReference>
<dbReference type="SUPFAM" id="SSF55073">
    <property type="entry name" value="Nucleotide cyclase"/>
    <property type="match status" value="1"/>
</dbReference>
<dbReference type="CDD" id="cd01949">
    <property type="entry name" value="GGDEF"/>
    <property type="match status" value="1"/>
</dbReference>
<dbReference type="PROSITE" id="PS50887">
    <property type="entry name" value="GGDEF"/>
    <property type="match status" value="1"/>
</dbReference>
<dbReference type="InterPro" id="IPR031621">
    <property type="entry name" value="HisKA_7TM"/>
</dbReference>
<comment type="caution">
    <text evidence="3">The sequence shown here is derived from an EMBL/GenBank/DDBJ whole genome shotgun (WGS) entry which is preliminary data.</text>
</comment>
<sequence>MLEWIEPYTYYLSMFGLFLFFVGIILLKKPRTLSRILLSVTMLFIGIFVLLTALELLIDDYHTMLWLRNLQQVTIFLSPVTLFGYAQELYKQNNPKTLKYLCLLAVPSIISLLLIFTNQWHGWMRSSIQLVETWNLTEISVTPTGLGMLLYAYPNFLNIFTVVLLMRNMNDLPSSFRISHILSAIAIVTPLTFIMFFSIIPVSIPGEVALSFSIMAILLIMVNKRYDYNSIWPISRGKILESLDEGILLFDFHCRLIEINPSGRNILHHTFGWEASNDQLLGKNVKELFQYNEIIILPVQERKNISFEWKYRSSCFQLNIVPIGKNEQNEMLLLVITDLTEKKAIENKLYHLAHHDDLTNISNRRSFIESFNNRVKDNNDYTFLLLDVDYFKQFNDNYGHIIGDKVLKRLANLLDEYFICKSEYAIVGRIGGEEFAVLIDKKQDEAMKIAKEFQKLLAEVPILIEKEKKETITVSIGMSTNDKEKDFTFEKAYYEADQALYRAKRSGRDHVEVYAG</sequence>
<dbReference type="OrthoDB" id="9759607at2"/>
<keyword evidence="1" id="KW-0812">Transmembrane</keyword>
<dbReference type="Gene3D" id="3.30.450.20">
    <property type="entry name" value="PAS domain"/>
    <property type="match status" value="1"/>
</dbReference>
<dbReference type="AlphaFoldDB" id="A0A7C8L560"/>
<dbReference type="Proteomes" id="UP000480246">
    <property type="component" value="Unassembled WGS sequence"/>
</dbReference>
<feature type="transmembrane region" description="Helical" evidence="1">
    <location>
        <begin position="98"/>
        <end position="117"/>
    </location>
</feature>
<evidence type="ECO:0000259" key="2">
    <source>
        <dbReference type="PROSITE" id="PS50887"/>
    </source>
</evidence>
<keyword evidence="1" id="KW-1133">Transmembrane helix</keyword>
<dbReference type="InterPro" id="IPR050469">
    <property type="entry name" value="Diguanylate_Cyclase"/>
</dbReference>
<dbReference type="Pfam" id="PF16927">
    <property type="entry name" value="HisKA_7TM"/>
    <property type="match status" value="1"/>
</dbReference>
<dbReference type="InterPro" id="IPR043128">
    <property type="entry name" value="Rev_trsase/Diguanyl_cyclase"/>
</dbReference>
<dbReference type="InterPro" id="IPR035965">
    <property type="entry name" value="PAS-like_dom_sf"/>
</dbReference>
<dbReference type="InterPro" id="IPR029787">
    <property type="entry name" value="Nucleotide_cyclase"/>
</dbReference>
<dbReference type="PANTHER" id="PTHR45138:SF9">
    <property type="entry name" value="DIGUANYLATE CYCLASE DGCM-RELATED"/>
    <property type="match status" value="1"/>
</dbReference>
<feature type="transmembrane region" description="Helical" evidence="1">
    <location>
        <begin position="36"/>
        <end position="58"/>
    </location>
</feature>
<keyword evidence="4" id="KW-1185">Reference proteome</keyword>
<dbReference type="GO" id="GO:0052621">
    <property type="term" value="F:diguanylate cyclase activity"/>
    <property type="evidence" value="ECO:0007669"/>
    <property type="project" value="TreeGrafter"/>
</dbReference>
<feature type="transmembrane region" description="Helical" evidence="1">
    <location>
        <begin position="178"/>
        <end position="202"/>
    </location>
</feature>